<sequence length="980" mass="108031">MPESTKAAIAVPSKDPKKKEKDEKDGATSRKKPDEKEGEELSEEDLQLRGELEMLVERLKVRIVCSFHVVNRIFVQEPDTTLYRPALETLRTLIRTSTSSMTSVPKPLKFLRPHYPELQNLYELWSPSEDKSLFADILSVLAMTYSDTEPRGTLRYRLLAASLRPSTSPLADPGDWGHEYVRHLAAELGEEYNLREQTEVPKAAPEVGAAGTDSETDDKDGEKEKPQVPLPVGTLEDLHELALVCAKFLLEHNAEPDAVDLLEELEIIDRIVDLVDANTYGRVAAYMTACVNLLPPQDDVAFLKTAHLIYEKHLRFPEALSLAIRLNDSELIRKDFHAPGNLQMKRQLAYILARAQVPYHWLQHSVTDDDDNETLEELPEDLQEILFNSRLSTHFKQFGKELGAEDPKSLEDVYKSHLETSRSSTASVDSARGNLAGTFVNAFVNAGFGNDKLMVDAEEGNSWIYKNKDHGMLSAAASLGLSLLWDTDIGLSHVDKYTYSSEEHIKAGAFLATGILNTGVRSEADAALALLGDHIFNKSVPLRTSAIIGLGFAYAGSHREDILSLLLPLISDDEISMEIASLAALAVGLIFVGSEHGEAALAILQTLMERDARALDEKWTRFLGLGLALLYVGVQASDSYDATIETLKAIPHQASKQIQILVEMCAFAGTGNVLRVQTMLQQCGEHLNAKNAKDAAPAEPEQGGEKKKPDTKPDDTFQAFAVLGIALVAMGEDIGAEMSLRQFNHLMHYGDPVIRKSVPLALGLVSASNPQLPILDILSKYSHDNDLAVALNAIFAMGLVGAGTNNARLAQMLRQLAGYYHKEADCLFMVRIAQGLVHMGKGTIGINPFYLDRTILSKPAVAGLLATLTAFTDAKAFVLDKYHWMLYFLVPAMYPRFLITLDEDLETKPVTVRVGTAVDVVGQAGKPRTISGFQTYQTPVRLATTERAELATEEYIPFASVLEGFVLLQKNPGWEEKMEL</sequence>
<dbReference type="EMBL" id="JAGFNK010000101">
    <property type="protein sequence ID" value="KAI9508075.1"/>
    <property type="molecule type" value="Genomic_DNA"/>
</dbReference>
<evidence type="ECO:0000313" key="1">
    <source>
        <dbReference type="EMBL" id="KAI9508075.1"/>
    </source>
</evidence>
<protein>
    <submittedName>
        <fullName evidence="1">26S proteasome regulatory complex non-ATPase subcomplex Rpn1 subunit</fullName>
    </submittedName>
</protein>
<keyword evidence="2" id="KW-1185">Reference proteome</keyword>
<keyword evidence="1" id="KW-0647">Proteasome</keyword>
<proteinExistence type="predicted"/>
<gene>
    <name evidence="1" type="ORF">F5148DRAFT_27387</name>
</gene>
<organism evidence="1 2">
    <name type="scientific">Russula earlei</name>
    <dbReference type="NCBI Taxonomy" id="71964"/>
    <lineage>
        <taxon>Eukaryota</taxon>
        <taxon>Fungi</taxon>
        <taxon>Dikarya</taxon>
        <taxon>Basidiomycota</taxon>
        <taxon>Agaricomycotina</taxon>
        <taxon>Agaricomycetes</taxon>
        <taxon>Russulales</taxon>
        <taxon>Russulaceae</taxon>
        <taxon>Russula</taxon>
    </lineage>
</organism>
<name>A0ACC0U961_9AGAM</name>
<comment type="caution">
    <text evidence="1">The sequence shown here is derived from an EMBL/GenBank/DDBJ whole genome shotgun (WGS) entry which is preliminary data.</text>
</comment>
<accession>A0ACC0U961</accession>
<reference evidence="1" key="1">
    <citation type="submission" date="2021-03" db="EMBL/GenBank/DDBJ databases">
        <title>Evolutionary priming and transition to the ectomycorrhizal habit in an iconic lineage of mushroom-forming fungi: is preadaptation a requirement?</title>
        <authorList>
            <consortium name="DOE Joint Genome Institute"/>
            <person name="Looney B.P."/>
            <person name="Miyauchi S."/>
            <person name="Morin E."/>
            <person name="Drula E."/>
            <person name="Courty P.E."/>
            <person name="Chicoki N."/>
            <person name="Fauchery L."/>
            <person name="Kohler A."/>
            <person name="Kuo A."/>
            <person name="LaButti K."/>
            <person name="Pangilinan J."/>
            <person name="Lipzen A."/>
            <person name="Riley R."/>
            <person name="Andreopoulos W."/>
            <person name="He G."/>
            <person name="Johnson J."/>
            <person name="Barry K.W."/>
            <person name="Grigoriev I.V."/>
            <person name="Nagy L."/>
            <person name="Hibbett D."/>
            <person name="Henrissat B."/>
            <person name="Matheny P.B."/>
            <person name="Labbe J."/>
            <person name="Martin A.F."/>
        </authorList>
    </citation>
    <scope>NUCLEOTIDE SEQUENCE</scope>
    <source>
        <strain evidence="1">BPL698</strain>
    </source>
</reference>
<evidence type="ECO:0000313" key="2">
    <source>
        <dbReference type="Proteomes" id="UP001207468"/>
    </source>
</evidence>
<dbReference type="Proteomes" id="UP001207468">
    <property type="component" value="Unassembled WGS sequence"/>
</dbReference>